<accession>A0ABM5UT93</accession>
<evidence type="ECO:0000256" key="6">
    <source>
        <dbReference type="ARBA" id="ARBA00023196"/>
    </source>
</evidence>
<dbReference type="HAMAP" id="MF_01416">
    <property type="entry name" value="ATP_synth_delta_bact"/>
    <property type="match status" value="1"/>
</dbReference>
<dbReference type="InterPro" id="IPR026015">
    <property type="entry name" value="ATP_synth_OSCP/delta_N_sf"/>
</dbReference>
<organism evidence="9 10">
    <name type="scientific">Candidatus Coxiella mudrowiae</name>
    <dbReference type="NCBI Taxonomy" id="2054173"/>
    <lineage>
        <taxon>Bacteria</taxon>
        <taxon>Pseudomonadati</taxon>
        <taxon>Pseudomonadota</taxon>
        <taxon>Gammaproteobacteria</taxon>
        <taxon>Legionellales</taxon>
        <taxon>Coxiellaceae</taxon>
        <taxon>Coxiella</taxon>
    </lineage>
</organism>
<reference evidence="9 10" key="1">
    <citation type="journal article" date="2015" name="Genome Biol. Evol.">
        <title>Distinctive Genome Reduction Rates Revealed by Genomic Analyses of Two Coxiella-Like Endosymbionts in Ticks.</title>
        <authorList>
            <person name="Gottlieb Y."/>
            <person name="Lalzar I."/>
            <person name="Klasson L."/>
        </authorList>
    </citation>
    <scope>NUCLEOTIDE SEQUENCE [LARGE SCALE GENOMIC DNA]</scope>
    <source>
        <strain evidence="9 10">CRt</strain>
    </source>
</reference>
<dbReference type="SUPFAM" id="SSF47928">
    <property type="entry name" value="N-terminal domain of the delta subunit of the F1F0-ATP synthase"/>
    <property type="match status" value="1"/>
</dbReference>
<evidence type="ECO:0000313" key="10">
    <source>
        <dbReference type="Proteomes" id="UP000063965"/>
    </source>
</evidence>
<keyword evidence="5 8" id="KW-0472">Membrane</keyword>
<keyword evidence="7 8" id="KW-0066">ATP synthesis</keyword>
<comment type="similarity">
    <text evidence="8">Belongs to the ATPase delta chain family.</text>
</comment>
<keyword evidence="4 8" id="KW-0406">Ion transport</keyword>
<keyword evidence="3 8" id="KW-0375">Hydrogen ion transport</keyword>
<dbReference type="Proteomes" id="UP000063965">
    <property type="component" value="Chromosome"/>
</dbReference>
<comment type="function">
    <text evidence="8">F(1)F(0) ATP synthase produces ATP from ADP in the presence of a proton or sodium gradient. F-type ATPases consist of two structural domains, F(1) containing the extramembraneous catalytic core and F(0) containing the membrane proton channel, linked together by a central stalk and a peripheral stalk. During catalysis, ATP synthesis in the catalytic domain of F(1) is coupled via a rotary mechanism of the central stalk subunits to proton translocation.</text>
</comment>
<dbReference type="PROSITE" id="PS00389">
    <property type="entry name" value="ATPASE_DELTA"/>
    <property type="match status" value="1"/>
</dbReference>
<dbReference type="NCBIfam" id="NF004402">
    <property type="entry name" value="PRK05758.2-2"/>
    <property type="match status" value="1"/>
</dbReference>
<evidence type="ECO:0000256" key="4">
    <source>
        <dbReference type="ARBA" id="ARBA00023065"/>
    </source>
</evidence>
<dbReference type="EMBL" id="CP011126">
    <property type="protein sequence ID" value="AKQ33153.1"/>
    <property type="molecule type" value="Genomic_DNA"/>
</dbReference>
<evidence type="ECO:0000256" key="3">
    <source>
        <dbReference type="ARBA" id="ARBA00022781"/>
    </source>
</evidence>
<dbReference type="InterPro" id="IPR020781">
    <property type="entry name" value="ATPase_OSCP/d_CS"/>
</dbReference>
<name>A0ABM5UT93_9COXI</name>
<evidence type="ECO:0000256" key="5">
    <source>
        <dbReference type="ARBA" id="ARBA00023136"/>
    </source>
</evidence>
<keyword evidence="2 8" id="KW-0813">Transport</keyword>
<sequence>MALHLTLARPYAKALFAEAKETDQLASWWTVLNALAKIIKNKSIIPIINDPNISNKETKDLLLELLSEINPETTDIPKERLENFLQLLMNEKRLIALPNIALLYFNLLSDYQGVTEAEIISAFSLSNHQRKQVKKKLEKRFNAKVKLKVTIDESLIGGAIIRAGNWVMDGSIRGKLTRLSENLKG</sequence>
<dbReference type="PRINTS" id="PR00125">
    <property type="entry name" value="ATPASEDELTA"/>
</dbReference>
<comment type="function">
    <text evidence="8">This protein is part of the stalk that links CF(0) to CF(1). It either transmits conformational changes from CF(0) to CF(1) or is implicated in proton conduction.</text>
</comment>
<dbReference type="Gene3D" id="1.10.520.20">
    <property type="entry name" value="N-terminal domain of the delta subunit of the F1F0-ATP synthase"/>
    <property type="match status" value="1"/>
</dbReference>
<dbReference type="NCBIfam" id="TIGR01145">
    <property type="entry name" value="ATP_synt_delta"/>
    <property type="match status" value="1"/>
</dbReference>
<dbReference type="InterPro" id="IPR000711">
    <property type="entry name" value="ATPase_OSCP/dsu"/>
</dbReference>
<comment type="subcellular location">
    <subcellularLocation>
        <location evidence="8">Cell membrane</location>
        <topology evidence="8">Peripheral membrane protein</topology>
    </subcellularLocation>
    <subcellularLocation>
        <location evidence="1">Membrane</location>
    </subcellularLocation>
</comment>
<evidence type="ECO:0000256" key="8">
    <source>
        <dbReference type="HAMAP-Rule" id="MF_01416"/>
    </source>
</evidence>
<dbReference type="RefSeq" id="WP_048874755.1">
    <property type="nucleotide sequence ID" value="NZ_CP011126.1"/>
</dbReference>
<gene>
    <name evidence="8 9" type="primary">atpH</name>
    <name evidence="9" type="ORF">CleRT_00360</name>
</gene>
<evidence type="ECO:0000256" key="1">
    <source>
        <dbReference type="ARBA" id="ARBA00004370"/>
    </source>
</evidence>
<evidence type="ECO:0000256" key="2">
    <source>
        <dbReference type="ARBA" id="ARBA00022448"/>
    </source>
</evidence>
<keyword evidence="6 8" id="KW-0139">CF(1)</keyword>
<evidence type="ECO:0000256" key="7">
    <source>
        <dbReference type="ARBA" id="ARBA00023310"/>
    </source>
</evidence>
<dbReference type="Pfam" id="PF00213">
    <property type="entry name" value="OSCP"/>
    <property type="match status" value="1"/>
</dbReference>
<dbReference type="PANTHER" id="PTHR11910">
    <property type="entry name" value="ATP SYNTHASE DELTA CHAIN"/>
    <property type="match status" value="1"/>
</dbReference>
<proteinExistence type="inferred from homology"/>
<protein>
    <recommendedName>
        <fullName evidence="8">ATP synthase subunit delta</fullName>
    </recommendedName>
    <alternativeName>
        <fullName evidence="8">ATP synthase F(1) sector subunit delta</fullName>
    </alternativeName>
    <alternativeName>
        <fullName evidence="8">F-type ATPase subunit delta</fullName>
        <shortName evidence="8">F-ATPase subunit delta</shortName>
    </alternativeName>
</protein>
<keyword evidence="8" id="KW-1003">Cell membrane</keyword>
<evidence type="ECO:0000313" key="9">
    <source>
        <dbReference type="EMBL" id="AKQ33153.1"/>
    </source>
</evidence>
<keyword evidence="10" id="KW-1185">Reference proteome</keyword>